<feature type="domain" description="DUF4143" evidence="2">
    <location>
        <begin position="179"/>
        <end position="337"/>
    </location>
</feature>
<dbReference type="EMBL" id="FPBF01000005">
    <property type="protein sequence ID" value="SFU05203.1"/>
    <property type="molecule type" value="Genomic_DNA"/>
</dbReference>
<dbReference type="InterPro" id="IPR027417">
    <property type="entry name" value="P-loop_NTPase"/>
</dbReference>
<dbReference type="Proteomes" id="UP000199673">
    <property type="component" value="Unassembled WGS sequence"/>
</dbReference>
<evidence type="ECO:0000313" key="3">
    <source>
        <dbReference type="EMBL" id="SFU05203.1"/>
    </source>
</evidence>
<sequence>MNVINRQIYSSIREYQSKYPILAITGPRQSGKTTLLKTLFPDYRYVSLENPDNRDFALKDPNGFLAEYDDQVIFDEVQQAPALFSYLQTLVDSRPDRMGGFILSGSQNFHLMERITQSLAGRVAIFKLLPLDTKELFAANLLAEDPFDQLIHGFYPAMYDRKISPSVFYSNYVQTYVNRDVTEFMVVRDLRQFQNFLGLCAARAGQLLNLSALANEAGISQPTAKSWLSALESSYITFQLYPFYKNFSKRVVKTPKLYFYDTGLLCHLLKITKREMLLTHPVKGALFENMMIAEFFKQMHHTYQNQSPWFWRDNHGDEVDLLLDQGSSLDIFEIKASETVMTENFKGMEKFESIATFPISSKSLVNAGSLNQKRSYGKVISWKDFPEFS</sequence>
<evidence type="ECO:0000259" key="1">
    <source>
        <dbReference type="Pfam" id="PF13173"/>
    </source>
</evidence>
<dbReference type="STRING" id="305507.SAMN04489724_3636"/>
<dbReference type="Pfam" id="PF13173">
    <property type="entry name" value="AAA_14"/>
    <property type="match status" value="1"/>
</dbReference>
<dbReference type="RefSeq" id="WP_091696070.1">
    <property type="nucleotide sequence ID" value="NZ_FPBF01000005.1"/>
</dbReference>
<gene>
    <name evidence="3" type="ORF">SAMN04489724_3636</name>
</gene>
<reference evidence="4" key="1">
    <citation type="submission" date="2016-10" db="EMBL/GenBank/DDBJ databases">
        <authorList>
            <person name="Varghese N."/>
            <person name="Submissions S."/>
        </authorList>
    </citation>
    <scope>NUCLEOTIDE SEQUENCE [LARGE SCALE GENOMIC DNA]</scope>
    <source>
        <strain evidence="4">DSM 23445</strain>
    </source>
</reference>
<name>A0A1I7D0M1_9BACT</name>
<dbReference type="OrthoDB" id="9778168at2"/>
<proteinExistence type="predicted"/>
<feature type="domain" description="AAA" evidence="1">
    <location>
        <begin position="19"/>
        <end position="136"/>
    </location>
</feature>
<evidence type="ECO:0000313" key="4">
    <source>
        <dbReference type="Proteomes" id="UP000199673"/>
    </source>
</evidence>
<dbReference type="Pfam" id="PF13635">
    <property type="entry name" value="DUF4143"/>
    <property type="match status" value="1"/>
</dbReference>
<dbReference type="PANTHER" id="PTHR43566">
    <property type="entry name" value="CONSERVED PROTEIN"/>
    <property type="match status" value="1"/>
</dbReference>
<organism evidence="3 4">
    <name type="scientific">Algoriphagus locisalis</name>
    <dbReference type="NCBI Taxonomy" id="305507"/>
    <lineage>
        <taxon>Bacteria</taxon>
        <taxon>Pseudomonadati</taxon>
        <taxon>Bacteroidota</taxon>
        <taxon>Cytophagia</taxon>
        <taxon>Cytophagales</taxon>
        <taxon>Cyclobacteriaceae</taxon>
        <taxon>Algoriphagus</taxon>
    </lineage>
</organism>
<dbReference type="InterPro" id="IPR025420">
    <property type="entry name" value="DUF4143"/>
</dbReference>
<protein>
    <recommendedName>
        <fullName evidence="5">AAA+ ATPase domain-containing protein</fullName>
    </recommendedName>
</protein>
<dbReference type="InterPro" id="IPR041682">
    <property type="entry name" value="AAA_14"/>
</dbReference>
<keyword evidence="4" id="KW-1185">Reference proteome</keyword>
<evidence type="ECO:0008006" key="5">
    <source>
        <dbReference type="Google" id="ProtNLM"/>
    </source>
</evidence>
<dbReference type="SUPFAM" id="SSF52540">
    <property type="entry name" value="P-loop containing nucleoside triphosphate hydrolases"/>
    <property type="match status" value="1"/>
</dbReference>
<dbReference type="AlphaFoldDB" id="A0A1I7D0M1"/>
<dbReference type="PANTHER" id="PTHR43566:SF2">
    <property type="entry name" value="DUF4143 DOMAIN-CONTAINING PROTEIN"/>
    <property type="match status" value="1"/>
</dbReference>
<accession>A0A1I7D0M1</accession>
<evidence type="ECO:0000259" key="2">
    <source>
        <dbReference type="Pfam" id="PF13635"/>
    </source>
</evidence>